<evidence type="ECO:0000313" key="3">
    <source>
        <dbReference type="Proteomes" id="UP001189429"/>
    </source>
</evidence>
<sequence>MSTRGGKGLGGGGGGKKREAAKPSRGALTIANVKKLRVGGEFCCGFCGCCDSGEAVADCQVEVCQKCWKRYLAALTTYGDISFVMEGVQDEGSTIHAEWQESGRIEDGVMRTFFSSDVSDSKSFEVKVTKPMIGLARQQVIAALGGHEPDKVGLRLGDLVDAEGNAFKGVLVPNPSRPYLEVDVSTTMSITRDTTKLKGGAQLFADQGKKAFEYECNDAKTEAHTLETLKAKGENYQRLLDSEKAKGSAACDDGASSTGDASTRPPDAPTSALSPGPSTMSAPALNPAALRDSVTHYSGEYSENKRQKATSGKAARKSPATAGATPEKSESYDLVQRRKGALNLERCWNGDAMGRGIRWARDAVAAILDKAIPGEAELADELDGHRKLAEAICGLMEKPIKNINQDKLDSYLVVIEGMTEDVRSAVKIELLKTRFSNMIFAGSCTASDLFRVAAPWNTLTDTDDATFKPRDPRVYTIDGSKQDKISMTDSLMIDVYNGHIANGKAGKSSLKRLCVDWLDWVDDNVVDDEDYDLLITSLITSWKALLSFINPKVTQYDDAVTALSNCAESKPGQASLRHLALLIRRPADYTEMKDEYHKFYKRTKELLPTVAMHEKNMKEMTVAAFVDGGHMLAALQTVAKLQLECRPGSWEGFEIELTAKLEEYVHGITVDKNYAKMDNTTQTQKLSEAKVLLQEAKKNLTSKSSAWQIALNEVGDAEAGINLWNANQGLASLAQALTADSLKDPAKRQSAIPVIDSALAAGGRSSEARAESAKAIQASVTACIGNHCESPESTEPYVCILKKILEAKWLTDNGNKELTSFVNLLERWGPIVEHKKQWETLGGDDGKRLEEASAKNIMVSLLSSLERVKEFMNDPTALMQLCDQAEPKSTGGASKDQPWHSTLNADASAKGVIELGKTTLLKINASEFKSMTDRLIHAMGTYNVWSTVINYTTDAALVDRAREIKADCLATMFSAKLIHDQIEHADAPTKLRRAANKIKQSVNSAGVLDRMPQQLRDMMKNMCSLKAA</sequence>
<keyword evidence="3" id="KW-1185">Reference proteome</keyword>
<proteinExistence type="predicted"/>
<feature type="compositionally biased region" description="Gly residues" evidence="1">
    <location>
        <begin position="1"/>
        <end position="14"/>
    </location>
</feature>
<reference evidence="2" key="1">
    <citation type="submission" date="2023-10" db="EMBL/GenBank/DDBJ databases">
        <authorList>
            <person name="Chen Y."/>
            <person name="Shah S."/>
            <person name="Dougan E. K."/>
            <person name="Thang M."/>
            <person name="Chan C."/>
        </authorList>
    </citation>
    <scope>NUCLEOTIDE SEQUENCE [LARGE SCALE GENOMIC DNA]</scope>
</reference>
<comment type="caution">
    <text evidence="2">The sequence shown here is derived from an EMBL/GenBank/DDBJ whole genome shotgun (WGS) entry which is preliminary data.</text>
</comment>
<dbReference type="EMBL" id="CAUYUJ010003863">
    <property type="protein sequence ID" value="CAK0807165.1"/>
    <property type="molecule type" value="Genomic_DNA"/>
</dbReference>
<dbReference type="Proteomes" id="UP001189429">
    <property type="component" value="Unassembled WGS sequence"/>
</dbReference>
<evidence type="ECO:0000313" key="2">
    <source>
        <dbReference type="EMBL" id="CAK0807165.1"/>
    </source>
</evidence>
<accession>A0ABN9QM27</accession>
<name>A0ABN9QM27_9DINO</name>
<organism evidence="2 3">
    <name type="scientific">Prorocentrum cordatum</name>
    <dbReference type="NCBI Taxonomy" id="2364126"/>
    <lineage>
        <taxon>Eukaryota</taxon>
        <taxon>Sar</taxon>
        <taxon>Alveolata</taxon>
        <taxon>Dinophyceae</taxon>
        <taxon>Prorocentrales</taxon>
        <taxon>Prorocentraceae</taxon>
        <taxon>Prorocentrum</taxon>
    </lineage>
</organism>
<feature type="compositionally biased region" description="Polar residues" evidence="1">
    <location>
        <begin position="271"/>
        <end position="281"/>
    </location>
</feature>
<feature type="region of interest" description="Disordered" evidence="1">
    <location>
        <begin position="244"/>
        <end position="284"/>
    </location>
</feature>
<feature type="region of interest" description="Disordered" evidence="1">
    <location>
        <begin position="1"/>
        <end position="22"/>
    </location>
</feature>
<evidence type="ECO:0000256" key="1">
    <source>
        <dbReference type="SAM" id="MobiDB-lite"/>
    </source>
</evidence>
<gene>
    <name evidence="2" type="ORF">PCOR1329_LOCUS13120</name>
</gene>
<protein>
    <submittedName>
        <fullName evidence="2">Uncharacterized protein</fullName>
    </submittedName>
</protein>
<feature type="region of interest" description="Disordered" evidence="1">
    <location>
        <begin position="300"/>
        <end position="332"/>
    </location>
</feature>